<dbReference type="SUPFAM" id="SSF50939">
    <property type="entry name" value="Sialidases"/>
    <property type="match status" value="1"/>
</dbReference>
<evidence type="ECO:0008006" key="4">
    <source>
        <dbReference type="Google" id="ProtNLM"/>
    </source>
</evidence>
<name>A0ABQ4CJQ8_9ACTN</name>
<organism evidence="2 3">
    <name type="scientific">Asanoa siamensis</name>
    <dbReference type="NCBI Taxonomy" id="926357"/>
    <lineage>
        <taxon>Bacteria</taxon>
        <taxon>Bacillati</taxon>
        <taxon>Actinomycetota</taxon>
        <taxon>Actinomycetes</taxon>
        <taxon>Micromonosporales</taxon>
        <taxon>Micromonosporaceae</taxon>
        <taxon>Asanoa</taxon>
    </lineage>
</organism>
<dbReference type="Proteomes" id="UP000604117">
    <property type="component" value="Unassembled WGS sequence"/>
</dbReference>
<evidence type="ECO:0000256" key="1">
    <source>
        <dbReference type="SAM" id="Phobius"/>
    </source>
</evidence>
<keyword evidence="1" id="KW-0812">Transmembrane</keyword>
<dbReference type="InterPro" id="IPR036278">
    <property type="entry name" value="Sialidase_sf"/>
</dbReference>
<evidence type="ECO:0000313" key="3">
    <source>
        <dbReference type="Proteomes" id="UP000604117"/>
    </source>
</evidence>
<keyword evidence="3" id="KW-1185">Reference proteome</keyword>
<proteinExistence type="predicted"/>
<dbReference type="Gene3D" id="2.130.10.10">
    <property type="entry name" value="YVTN repeat-like/Quinoprotein amine dehydrogenase"/>
    <property type="match status" value="1"/>
</dbReference>
<feature type="transmembrane region" description="Helical" evidence="1">
    <location>
        <begin position="36"/>
        <end position="59"/>
    </location>
</feature>
<comment type="caution">
    <text evidence="2">The sequence shown here is derived from an EMBL/GenBank/DDBJ whole genome shotgun (WGS) entry which is preliminary data.</text>
</comment>
<sequence length="381" mass="40097">MPDIDLTETAEEIRQSFTPRYDEVVGRAARRRRWRAWLAGLAVAVLGGGLAVGLATTAAGPPDPAPVPLPPGLANGPMVAGDSAHLYQVFQPCADGPCLEPQQVAVSSDLGHTWTLRAGPGSPDHGVEVLAAAGPAVLAVNHGGQVSAPTRWVSTDAGSTWRPAAVERGILPSTLPTAFVLDDRLTVLDAASGVLTSDSRPLPLRQARFVTSTRPDGVWRIVGYRTERPAPMSNTSAVEGVDLAIAESTDGGRLWDVRSLPRDAGFGEIVTADGTDLYAGYRGAGTVEIFVSRDAGRTWTAGATVAATTANLLATREGSLYVATPAGVLRSTDHGRTLGPSELDTTHTPSFQVTPDGYLAATWHTVNAWWSEDGVTWREIL</sequence>
<dbReference type="InterPro" id="IPR015943">
    <property type="entry name" value="WD40/YVTN_repeat-like_dom_sf"/>
</dbReference>
<keyword evidence="1" id="KW-0472">Membrane</keyword>
<keyword evidence="1" id="KW-1133">Transmembrane helix</keyword>
<evidence type="ECO:0000313" key="2">
    <source>
        <dbReference type="EMBL" id="GIF71518.1"/>
    </source>
</evidence>
<reference evidence="2 3" key="1">
    <citation type="submission" date="2021-01" db="EMBL/GenBank/DDBJ databases">
        <title>Whole genome shotgun sequence of Asanoa siamensis NBRC 107932.</title>
        <authorList>
            <person name="Komaki H."/>
            <person name="Tamura T."/>
        </authorList>
    </citation>
    <scope>NUCLEOTIDE SEQUENCE [LARGE SCALE GENOMIC DNA]</scope>
    <source>
        <strain evidence="2 3">NBRC 107932</strain>
    </source>
</reference>
<accession>A0ABQ4CJQ8</accession>
<dbReference type="RefSeq" id="WP_203710987.1">
    <property type="nucleotide sequence ID" value="NZ_BONE01000005.1"/>
</dbReference>
<gene>
    <name evidence="2" type="ORF">Asi02nite_10360</name>
</gene>
<protein>
    <recommendedName>
        <fullName evidence="4">Exo-alpha-sialidase</fullName>
    </recommendedName>
</protein>
<dbReference type="EMBL" id="BONE01000005">
    <property type="protein sequence ID" value="GIF71518.1"/>
    <property type="molecule type" value="Genomic_DNA"/>
</dbReference>